<dbReference type="SUPFAM" id="SSF51182">
    <property type="entry name" value="RmlC-like cupins"/>
    <property type="match status" value="1"/>
</dbReference>
<comment type="subunit">
    <text evidence="2">Homodimer.</text>
</comment>
<dbReference type="EMBL" id="KV453925">
    <property type="protein sequence ID" value="ODV76063.1"/>
    <property type="molecule type" value="Genomic_DNA"/>
</dbReference>
<evidence type="ECO:0000256" key="10">
    <source>
        <dbReference type="ARBA" id="ARBA00061337"/>
    </source>
</evidence>
<proteinExistence type="inferred from homology"/>
<evidence type="ECO:0000256" key="6">
    <source>
        <dbReference type="ARBA" id="ARBA00023239"/>
    </source>
</evidence>
<gene>
    <name evidence="11" type="ORF">CYBJADRAFT_165412</name>
</gene>
<dbReference type="STRING" id="983966.A0A1E4S989"/>
<dbReference type="GO" id="GO:0000256">
    <property type="term" value="P:allantoin catabolic process"/>
    <property type="evidence" value="ECO:0007669"/>
    <property type="project" value="InterPro"/>
</dbReference>
<dbReference type="EC" id="4.3.2.3" evidence="3"/>
<dbReference type="RefSeq" id="XP_020073102.1">
    <property type="nucleotide sequence ID" value="XM_020214032.1"/>
</dbReference>
<keyword evidence="6" id="KW-0456">Lyase</keyword>
<organism evidence="11 12">
    <name type="scientific">Cyberlindnera jadinii (strain ATCC 18201 / CBS 1600 / BCRC 20928 / JCM 3617 / NBRC 0987 / NRRL Y-1542)</name>
    <name type="common">Torula yeast</name>
    <name type="synonym">Candida utilis</name>
    <dbReference type="NCBI Taxonomy" id="983966"/>
    <lineage>
        <taxon>Eukaryota</taxon>
        <taxon>Fungi</taxon>
        <taxon>Dikarya</taxon>
        <taxon>Ascomycota</taxon>
        <taxon>Saccharomycotina</taxon>
        <taxon>Saccharomycetes</taxon>
        <taxon>Phaffomycetales</taxon>
        <taxon>Phaffomycetaceae</taxon>
        <taxon>Cyberlindnera</taxon>
    </lineage>
</organism>
<dbReference type="FunFam" id="2.60.120.480:FF:000003">
    <property type="entry name" value="Ureidoglycolate hydrolase"/>
    <property type="match status" value="1"/>
</dbReference>
<dbReference type="AlphaFoldDB" id="A0A1E4S989"/>
<accession>A0A1E4S989</accession>
<comment type="pathway">
    <text evidence="1">Nitrogen metabolism; (S)-allantoin degradation.</text>
</comment>
<name>A0A1E4S989_CYBJN</name>
<comment type="function">
    <text evidence="9">Catalyzes the catabolism of the allantoin degradation intermediate (S)-ureidoglycolate, generating urea and glyoxylate. Involved in the utilization of allantoin as secondary nitrogen source when primary sources are limiting.</text>
</comment>
<keyword evidence="11" id="KW-0378">Hydrolase</keyword>
<sequence>MPLKEYKTSQTIRCKPLTPEGFGPFGTCISAREQLGSSDKSSANYGTAVKLHKVSKIENLFANAPSGTEATPNWNIFRCSPPNHLLQDIDGELHYTAKVLERHPFSSQTFIPMGVDKGNENAYVVICGHKDDEAMPITDQVEAFICRGDQAVTYAPGTWHAPMISLVDNLDFAVMIHENGVADEDCQECYYAPGYDVVIGRS</sequence>
<evidence type="ECO:0000256" key="2">
    <source>
        <dbReference type="ARBA" id="ARBA00011738"/>
    </source>
</evidence>
<dbReference type="InterPro" id="IPR047233">
    <property type="entry name" value="UAH_cupin"/>
</dbReference>
<dbReference type="Proteomes" id="UP000094389">
    <property type="component" value="Unassembled WGS sequence"/>
</dbReference>
<dbReference type="CDD" id="cd20298">
    <property type="entry name" value="cupin_UAH"/>
    <property type="match status" value="1"/>
</dbReference>
<dbReference type="Pfam" id="PF04115">
    <property type="entry name" value="Ureidogly_lyase"/>
    <property type="match status" value="1"/>
</dbReference>
<reference evidence="11 12" key="1">
    <citation type="journal article" date="2016" name="Proc. Natl. Acad. Sci. U.S.A.">
        <title>Comparative genomics of biotechnologically important yeasts.</title>
        <authorList>
            <person name="Riley R."/>
            <person name="Haridas S."/>
            <person name="Wolfe K.H."/>
            <person name="Lopes M.R."/>
            <person name="Hittinger C.T."/>
            <person name="Goeker M."/>
            <person name="Salamov A.A."/>
            <person name="Wisecaver J.H."/>
            <person name="Long T.M."/>
            <person name="Calvey C.H."/>
            <person name="Aerts A.L."/>
            <person name="Barry K.W."/>
            <person name="Choi C."/>
            <person name="Clum A."/>
            <person name="Coughlan A.Y."/>
            <person name="Deshpande S."/>
            <person name="Douglass A.P."/>
            <person name="Hanson S.J."/>
            <person name="Klenk H.-P."/>
            <person name="LaButti K.M."/>
            <person name="Lapidus A."/>
            <person name="Lindquist E.A."/>
            <person name="Lipzen A.M."/>
            <person name="Meier-Kolthoff J.P."/>
            <person name="Ohm R.A."/>
            <person name="Otillar R.P."/>
            <person name="Pangilinan J.L."/>
            <person name="Peng Y."/>
            <person name="Rokas A."/>
            <person name="Rosa C.A."/>
            <person name="Scheuner C."/>
            <person name="Sibirny A.A."/>
            <person name="Slot J.C."/>
            <person name="Stielow J.B."/>
            <person name="Sun H."/>
            <person name="Kurtzman C.P."/>
            <person name="Blackwell M."/>
            <person name="Grigoriev I.V."/>
            <person name="Jeffries T.W."/>
        </authorList>
    </citation>
    <scope>NUCLEOTIDE SEQUENCE [LARGE SCALE GENOMIC DNA]</scope>
    <source>
        <strain evidence="12">ATCC 18201 / CBS 1600 / BCRC 20928 / JCM 3617 / NBRC 0987 / NRRL Y-1542</strain>
    </source>
</reference>
<dbReference type="GO" id="GO:0050385">
    <property type="term" value="F:ureidoglycolate lyase activity"/>
    <property type="evidence" value="ECO:0007669"/>
    <property type="project" value="UniProtKB-EC"/>
</dbReference>
<dbReference type="GO" id="GO:0006144">
    <property type="term" value="P:purine nucleobase metabolic process"/>
    <property type="evidence" value="ECO:0007669"/>
    <property type="project" value="UniProtKB-KW"/>
</dbReference>
<evidence type="ECO:0000256" key="4">
    <source>
        <dbReference type="ARBA" id="ARBA00019751"/>
    </source>
</evidence>
<dbReference type="InterPro" id="IPR024060">
    <property type="entry name" value="Ureidoglycolate_lyase_dom_sf"/>
</dbReference>
<evidence type="ECO:0000256" key="5">
    <source>
        <dbReference type="ARBA" id="ARBA00022631"/>
    </source>
</evidence>
<dbReference type="PANTHER" id="PTHR21221:SF1">
    <property type="entry name" value="UREIDOGLYCOLATE LYASE"/>
    <property type="match status" value="1"/>
</dbReference>
<evidence type="ECO:0000256" key="3">
    <source>
        <dbReference type="ARBA" id="ARBA00012341"/>
    </source>
</evidence>
<evidence type="ECO:0000313" key="12">
    <source>
        <dbReference type="Proteomes" id="UP000094389"/>
    </source>
</evidence>
<dbReference type="Gene3D" id="2.60.120.480">
    <property type="entry name" value="Ureidoglycolate hydrolase"/>
    <property type="match status" value="1"/>
</dbReference>
<dbReference type="InterPro" id="IPR007247">
    <property type="entry name" value="Ureidogly_lyase"/>
</dbReference>
<dbReference type="GeneID" id="30988428"/>
<protein>
    <recommendedName>
        <fullName evidence="4">Ureidoglycolate lyase</fullName>
        <ecNumber evidence="3">4.3.2.3</ecNumber>
    </recommendedName>
    <alternativeName>
        <fullName evidence="7">Ureidoglycolatase</fullName>
    </alternativeName>
</protein>
<dbReference type="InterPro" id="IPR011051">
    <property type="entry name" value="RmlC_Cupin_sf"/>
</dbReference>
<comment type="similarity">
    <text evidence="10">Belongs to the ureidoglycolate lyase family.</text>
</comment>
<comment type="catalytic activity">
    <reaction evidence="8">
        <text>(S)-ureidoglycolate = urea + glyoxylate</text>
        <dbReference type="Rhea" id="RHEA:11304"/>
        <dbReference type="ChEBI" id="CHEBI:16199"/>
        <dbReference type="ChEBI" id="CHEBI:36655"/>
        <dbReference type="ChEBI" id="CHEBI:57296"/>
        <dbReference type="EC" id="4.3.2.3"/>
    </reaction>
</comment>
<dbReference type="OMA" id="ECYFEPG"/>
<evidence type="ECO:0000256" key="9">
    <source>
        <dbReference type="ARBA" id="ARBA00055977"/>
    </source>
</evidence>
<evidence type="ECO:0000256" key="8">
    <source>
        <dbReference type="ARBA" id="ARBA00047684"/>
    </source>
</evidence>
<dbReference type="PANTHER" id="PTHR21221">
    <property type="entry name" value="UREIDOGLYCOLATE HYDROLASE"/>
    <property type="match status" value="1"/>
</dbReference>
<evidence type="ECO:0000313" key="11">
    <source>
        <dbReference type="EMBL" id="ODV76063.1"/>
    </source>
</evidence>
<evidence type="ECO:0000256" key="7">
    <source>
        <dbReference type="ARBA" id="ARBA00030302"/>
    </source>
</evidence>
<keyword evidence="5" id="KW-0659">Purine metabolism</keyword>
<dbReference type="OrthoDB" id="10266039at2759"/>
<dbReference type="GO" id="GO:0004848">
    <property type="term" value="F:ureidoglycolate hydrolase activity"/>
    <property type="evidence" value="ECO:0007669"/>
    <property type="project" value="InterPro"/>
</dbReference>
<keyword evidence="12" id="KW-1185">Reference proteome</keyword>
<evidence type="ECO:0000256" key="1">
    <source>
        <dbReference type="ARBA" id="ARBA00004780"/>
    </source>
</evidence>